<dbReference type="PANTHER" id="PTHR38730">
    <property type="entry name" value="SLL7028 PROTEIN"/>
    <property type="match status" value="1"/>
</dbReference>
<sequence>MSVHSRRARAALEALVETDPAIAALSLWCVHRDGEETGTIGTTITYGADFAERPGHEQQSVAAHHVLHVALRHSARMADMAHRLGDAFDAARWNLAADALVNEAVTLAGHALPRPTPTLSVVLAEAGIEGTLADWDVERLYHALAGTGAGEGDAARGFVRDLAPEAGDAADASEDAARWRQHLSRALDTGRRTGRGLGRVGHLIADIPSPQTPWEVVLRGLLARAATPIPRPAPMRPSRRWLAVAAQAERAGTFVPGFEAGQRPTSDIPRIAVALDASGSVDDARLALFWAEVTGIARRLRAELHLLVFDEAIRHHARIEPGVAPRLPPMPREGGTSFAPVIEAARGLSAAALVVLTDLDGDAGSPPPFPVIWAVPDPNGATAPYGRVLDLSH</sequence>
<dbReference type="STRING" id="935700.jaqu_33590"/>
<name>A0A0D1D4N3_9RHOB</name>
<feature type="domain" description="Putative metallopeptidase" evidence="2">
    <location>
        <begin position="4"/>
        <end position="258"/>
    </location>
</feature>
<proteinExistence type="predicted"/>
<reference evidence="3 4" key="1">
    <citation type="submission" date="2015-02" db="EMBL/GenBank/DDBJ databases">
        <title>Genome Sequence of Jannaschia aquimarina DSM28248, a member of the Roseobacter clade.</title>
        <authorList>
            <person name="Voget S."/>
            <person name="Daniel R."/>
        </authorList>
    </citation>
    <scope>NUCLEOTIDE SEQUENCE [LARGE SCALE GENOMIC DNA]</scope>
    <source>
        <strain evidence="3 4">GSW-M26</strain>
    </source>
</reference>
<dbReference type="RefSeq" id="WP_043920234.1">
    <property type="nucleotide sequence ID" value="NZ_FZPF01000001.1"/>
</dbReference>
<dbReference type="Pfam" id="PF09967">
    <property type="entry name" value="DUF2201"/>
    <property type="match status" value="1"/>
</dbReference>
<keyword evidence="4" id="KW-1185">Reference proteome</keyword>
<dbReference type="Pfam" id="PF13203">
    <property type="entry name" value="DUF2201_N"/>
    <property type="match status" value="1"/>
</dbReference>
<dbReference type="AlphaFoldDB" id="A0A0D1D4N3"/>
<evidence type="ECO:0000313" key="4">
    <source>
        <dbReference type="Proteomes" id="UP000032232"/>
    </source>
</evidence>
<dbReference type="Proteomes" id="UP000032232">
    <property type="component" value="Unassembled WGS sequence"/>
</dbReference>
<dbReference type="PANTHER" id="PTHR38730:SF1">
    <property type="entry name" value="SLL7028 PROTEIN"/>
    <property type="match status" value="1"/>
</dbReference>
<gene>
    <name evidence="3" type="ORF">jaqu_33590</name>
</gene>
<evidence type="ECO:0008006" key="5">
    <source>
        <dbReference type="Google" id="ProtNLM"/>
    </source>
</evidence>
<evidence type="ECO:0000313" key="3">
    <source>
        <dbReference type="EMBL" id="KIT15033.1"/>
    </source>
</evidence>
<dbReference type="EMBL" id="JYFE01000060">
    <property type="protein sequence ID" value="KIT15033.1"/>
    <property type="molecule type" value="Genomic_DNA"/>
</dbReference>
<organism evidence="3 4">
    <name type="scientific">Jannaschia aquimarina</name>
    <dbReference type="NCBI Taxonomy" id="935700"/>
    <lineage>
        <taxon>Bacteria</taxon>
        <taxon>Pseudomonadati</taxon>
        <taxon>Pseudomonadota</taxon>
        <taxon>Alphaproteobacteria</taxon>
        <taxon>Rhodobacterales</taxon>
        <taxon>Roseobacteraceae</taxon>
        <taxon>Jannaschia</taxon>
    </lineage>
</organism>
<feature type="domain" description="VWA-like" evidence="1">
    <location>
        <begin position="271"/>
        <end position="391"/>
    </location>
</feature>
<dbReference type="InterPro" id="IPR018698">
    <property type="entry name" value="VWA-like_dom"/>
</dbReference>
<evidence type="ECO:0000259" key="2">
    <source>
        <dbReference type="Pfam" id="PF13203"/>
    </source>
</evidence>
<protein>
    <recommendedName>
        <fullName evidence="5">Metal-dependent peptidase</fullName>
    </recommendedName>
</protein>
<dbReference type="InterPro" id="IPR025154">
    <property type="entry name" value="Put_metallopeptidase_dom"/>
</dbReference>
<dbReference type="PATRIC" id="fig|935700.4.peg.3465"/>
<comment type="caution">
    <text evidence="3">The sequence shown here is derived from an EMBL/GenBank/DDBJ whole genome shotgun (WGS) entry which is preliminary data.</text>
</comment>
<accession>A0A0D1D4N3</accession>
<evidence type="ECO:0000259" key="1">
    <source>
        <dbReference type="Pfam" id="PF09967"/>
    </source>
</evidence>